<evidence type="ECO:0000313" key="2">
    <source>
        <dbReference type="Proteomes" id="UP000277094"/>
    </source>
</evidence>
<gene>
    <name evidence="1" type="ORF">EFL95_18385</name>
</gene>
<dbReference type="OrthoDB" id="3823733at2"/>
<dbReference type="EMBL" id="RJSG01000006">
    <property type="protein sequence ID" value="RNL75386.1"/>
    <property type="molecule type" value="Genomic_DNA"/>
</dbReference>
<dbReference type="Proteomes" id="UP000277094">
    <property type="component" value="Unassembled WGS sequence"/>
</dbReference>
<dbReference type="SUPFAM" id="SSF63817">
    <property type="entry name" value="Sortase"/>
    <property type="match status" value="1"/>
</dbReference>
<dbReference type="InterPro" id="IPR042001">
    <property type="entry name" value="Sortase_F"/>
</dbReference>
<keyword evidence="2" id="KW-1185">Reference proteome</keyword>
<proteinExistence type="predicted"/>
<organism evidence="1 2">
    <name type="scientific">Nocardioides marmorisolisilvae</name>
    <dbReference type="NCBI Taxonomy" id="1542737"/>
    <lineage>
        <taxon>Bacteria</taxon>
        <taxon>Bacillati</taxon>
        <taxon>Actinomycetota</taxon>
        <taxon>Actinomycetes</taxon>
        <taxon>Propionibacteriales</taxon>
        <taxon>Nocardioidaceae</taxon>
        <taxon>Nocardioides</taxon>
    </lineage>
</organism>
<reference evidence="1 2" key="1">
    <citation type="submission" date="2018-11" db="EMBL/GenBank/DDBJ databases">
        <authorList>
            <person name="Li F."/>
        </authorList>
    </citation>
    <scope>NUCLEOTIDE SEQUENCE [LARGE SCALE GENOMIC DNA]</scope>
    <source>
        <strain evidence="1 2">KIS18-7</strain>
    </source>
</reference>
<accession>A0A3N0DJ09</accession>
<protein>
    <submittedName>
        <fullName evidence="1">Class F sortase</fullName>
    </submittedName>
</protein>
<evidence type="ECO:0000313" key="1">
    <source>
        <dbReference type="EMBL" id="RNL75386.1"/>
    </source>
</evidence>
<dbReference type="CDD" id="cd05829">
    <property type="entry name" value="Sortase_F"/>
    <property type="match status" value="1"/>
</dbReference>
<sequence>MRIFMAERPRRTAVASLGLLLTIGFLVGTGTPSASAGPSAERCKRPSHSFVPARAEIPAIGRTVKVIQVERESSGQIGAGPVTEAGKWLMSMDPKTKPGGRQGSILLSGHTWPDGSALGNAMLDNLWAGNGIVLYTGNTRACYRINKRESYPVDDVPRRIFRTTGYEEVVIVACSGKRLGPGNWTRRTLWYATPWVPEAPTPPSTPPPSNPTPPPCLLCGILKL</sequence>
<dbReference type="AlphaFoldDB" id="A0A3N0DJ09"/>
<dbReference type="InterPro" id="IPR023365">
    <property type="entry name" value="Sortase_dom-sf"/>
</dbReference>
<comment type="caution">
    <text evidence="1">The sequence shown here is derived from an EMBL/GenBank/DDBJ whole genome shotgun (WGS) entry which is preliminary data.</text>
</comment>
<dbReference type="Gene3D" id="2.40.260.10">
    <property type="entry name" value="Sortase"/>
    <property type="match status" value="1"/>
</dbReference>
<name>A0A3N0DJ09_9ACTN</name>